<feature type="compositionally biased region" description="Basic and acidic residues" evidence="1">
    <location>
        <begin position="1188"/>
        <end position="1203"/>
    </location>
</feature>
<organism evidence="2 3">
    <name type="scientific">Pieris macdunnoughi</name>
    <dbReference type="NCBI Taxonomy" id="345717"/>
    <lineage>
        <taxon>Eukaryota</taxon>
        <taxon>Metazoa</taxon>
        <taxon>Ecdysozoa</taxon>
        <taxon>Arthropoda</taxon>
        <taxon>Hexapoda</taxon>
        <taxon>Insecta</taxon>
        <taxon>Pterygota</taxon>
        <taxon>Neoptera</taxon>
        <taxon>Endopterygota</taxon>
        <taxon>Lepidoptera</taxon>
        <taxon>Glossata</taxon>
        <taxon>Ditrysia</taxon>
        <taxon>Papilionoidea</taxon>
        <taxon>Pieridae</taxon>
        <taxon>Pierinae</taxon>
        <taxon>Pieris</taxon>
    </lineage>
</organism>
<dbReference type="OrthoDB" id="6926004at2759"/>
<feature type="region of interest" description="Disordered" evidence="1">
    <location>
        <begin position="299"/>
        <end position="330"/>
    </location>
</feature>
<feature type="compositionally biased region" description="Low complexity" evidence="1">
    <location>
        <begin position="1171"/>
        <end position="1182"/>
    </location>
</feature>
<dbReference type="Proteomes" id="UP000663880">
    <property type="component" value="Unassembled WGS sequence"/>
</dbReference>
<feature type="compositionally biased region" description="Polar residues" evidence="1">
    <location>
        <begin position="305"/>
        <end position="316"/>
    </location>
</feature>
<sequence>MDSDGMVAVVRGLGNSALTVTLVDGCRQYTLQPEATNETRQTSAQCHDAVRSDSCAQATDGRYASTYRMTHCHVNPTSPQIEVTEFPPQRAELCPGQGNFEIGGNGSGEKYHAKKSTTFRGGMSWPDKGSVFASRPSVQPDSFASSLRKYPSMSPERSSEILERLVSFAQNRSGIKSKSSSPTRTVESDSQNISLESRRKQVPDPEINLRRRTEESPTRDGRREESWRRNTFCRSHDIRYLREVTKAVREGIRSHNYPERLIPKRDTTPERKNAKTRNSVNMEIQAAVQMVSREVITLPTKKPSQRNIAISQTPSMSDDPEGNQEYSKHIQTKPYNINRVKRSLSDEEVRRDDLHKNIGYKKFKNYRPNLSNIFYTEVTKTLDEDFAEILDDWLSIIPLKPIDYFGRQIDKEYIFYDLFERLKKTSSSLPEHNRREKIKNDVIELLNEYPVDFKGNKLKFFSKLADILIDKIKNLRRNVRSSLNSLYDFPIMKKRYIPPTESELRSFLVLEVETFVKRVGLMLGRYTLLALEEELLDILIVFMENLHSSDDESFKQDVIATVVDHGFSELQAVRFAQVLLRHLKETFINTEKTRPGLVVMPSLVTRNKTQSDSLEEYHKQLCEQINEWLTSLEAILPRINERGFRQVVVNDLAGDIIDRHKYLEMNPSTSENELEYLKYQIFKWINKLANEDTLRPSEHAPDLMRRIQNIPIPISRFSHTQTNQSLVCPEESCSMQTIEPYRNELNATRTNANIKTASLETPKTPNNLMSKIDRINNDYEQFVREWVLKIPIQTSTPEEAALAEKARLGINNGLWKAITKLKCDPSIVGNRFYLEDLLDDEIEELLNCLPQSQELLSKKNLLKLELIDKTTETIERIRAETAKNYRQQLQNNVDLCLQEAGLSVGLDSSEMAREELEIMRIVELFILQTKFRDDDVAKSEVYRKRLLQQTKLLIDDIKRAHHRETNINYAVIVSNIVTSLKQVPIPGDNTVNEEVDNILMESEVERWFNDLPIFRDFNNPVEKLQWKKQTDNLAKRIGEIRTTVSDDMRENVLRNLISNFIDKTPIHREEMFNKEFMVDELVNRIKRIDQSTLDDPGDFKEFCRNAPPSSSYDKFLRFENEHLNDESVNYDAFANRKPLSSSLRDSGNDSYREFAAAKPRSSSLKEDKTVQNDQIPQINIQPATPECCKGRAQSDKKSPEPGRQRNFLSSSRGIVFNEDNPSRAIKEDVKQENRITSECQTIYAKVPSFEVGDVELSQDGRQRTVATNTKSGKRCIDFDELKLLTLSESSPKPTPIFQVANYAACVLTAKNKHDIKHTPSDKNIVNSSNPHTNPERQNMLRFIHDIFHDEIKRKLWNEKLLKIIQKLKMPNGETELRKRIYKILNESELTTEEKQFSVDHIIEVMKNLNVPIKRDFQIFHFHVGKSSIKALAESWVTTLPLKDVFLDRKLDKNKIIHHSTKVLLREMDMVNKIPIIALKDNILNALSDIPIKVDFHEKSNFLTQEVNKFIQLIVDSKDDSIDREIFNVSHEKEVVTRNKKILQLIDKEVTDIFDKCHFCEKSQSELLKLKVLDTIENTLNNVNIEKRNLKLNILNILRSDGNMNQREANNYTELIVYRLNTVVNEYSETPKWVRTILRACRSDPILKKNYDLFDNFKLHNSLTELIVKWLESFQLEVPKLKEKEYIIIAAKELSNAVQARCRFLQNHPRRVSPKAETEFLKYLILIWINKMLGHNKAEVLRNANILLNNILQCQHKVLVKIMNANSCSNIVDLKKSLEISDTNALQSYRQASISIVNFAKTTPKSKFIQIEGSSQTINDLNTNNYLDYYEACVASSIDRKYVYEFMPVQFIYKHYNGVFQNHCQDLLKGLPLTEHLITKLTQNVVNIMWKVYYSLISDPKTNSEHFENIFERTFVESIKSEVLKLDLKDGWTKTLSAHARTMFQCVCKEQRSCIHRITYLEVMYRDLGITSKDHDLLLMNVLDNLILLTKFEKKDPFKAYIYKEKINDSLTAIINNVKNVTKKPTELDYIHDKVFDIFDRIGVHGESVSYEAQAIITRNQFKDWFKTLPLKCNTNDVLQYKLMTVLAKNIHILSTIADKDIQKEIEKEVIGFLNAEINGTDAYTDFITINENYTFGVNLPKINETRKIEHVRFADSCTQSSKSNKKSSILKNSNKFKAQCYCMKDKCKCYDCVKKENDNNRKIRGIPKIEAVAVQVDVPVTKETNTEHLIIPGCSKNI</sequence>
<feature type="region of interest" description="Disordered" evidence="1">
    <location>
        <begin position="1153"/>
        <end position="1212"/>
    </location>
</feature>
<comment type="caution">
    <text evidence="2">The sequence shown here is derived from an EMBL/GenBank/DDBJ whole genome shotgun (WGS) entry which is preliminary data.</text>
</comment>
<keyword evidence="3" id="KW-1185">Reference proteome</keyword>
<reference evidence="2" key="1">
    <citation type="submission" date="2021-02" db="EMBL/GenBank/DDBJ databases">
        <authorList>
            <person name="Steward A R."/>
        </authorList>
    </citation>
    <scope>NUCLEOTIDE SEQUENCE</scope>
</reference>
<feature type="compositionally biased region" description="Polar residues" evidence="1">
    <location>
        <begin position="136"/>
        <end position="145"/>
    </location>
</feature>
<feature type="region of interest" description="Disordered" evidence="1">
    <location>
        <begin position="172"/>
        <end position="228"/>
    </location>
</feature>
<name>A0A821KV04_9NEOP</name>
<dbReference type="EMBL" id="CAJOBZ010000001">
    <property type="protein sequence ID" value="CAF4741402.1"/>
    <property type="molecule type" value="Genomic_DNA"/>
</dbReference>
<evidence type="ECO:0000313" key="2">
    <source>
        <dbReference type="EMBL" id="CAF4741402.1"/>
    </source>
</evidence>
<evidence type="ECO:0000313" key="3">
    <source>
        <dbReference type="Proteomes" id="UP000663880"/>
    </source>
</evidence>
<feature type="region of interest" description="Disordered" evidence="1">
    <location>
        <begin position="130"/>
        <end position="155"/>
    </location>
</feature>
<evidence type="ECO:0000256" key="1">
    <source>
        <dbReference type="SAM" id="MobiDB-lite"/>
    </source>
</evidence>
<protein>
    <submittedName>
        <fullName evidence="2">Uncharacterized protein</fullName>
    </submittedName>
</protein>
<proteinExistence type="predicted"/>
<feature type="compositionally biased region" description="Basic and acidic residues" evidence="1">
    <location>
        <begin position="196"/>
        <end position="228"/>
    </location>
</feature>
<feature type="compositionally biased region" description="Polar residues" evidence="1">
    <location>
        <begin position="172"/>
        <end position="195"/>
    </location>
</feature>
<accession>A0A821KV04</accession>
<gene>
    <name evidence="2" type="ORF">PMACD_LOCUS30</name>
</gene>